<keyword evidence="12" id="KW-1185">Reference proteome</keyword>
<dbReference type="Pfam" id="PF05383">
    <property type="entry name" value="La"/>
    <property type="match status" value="1"/>
</dbReference>
<dbReference type="SUPFAM" id="SSF46785">
    <property type="entry name" value="Winged helix' DNA-binding domain"/>
    <property type="match status" value="1"/>
</dbReference>
<proteinExistence type="inferred from homology"/>
<dbReference type="InterPro" id="IPR045180">
    <property type="entry name" value="La_dom_prot"/>
</dbReference>
<comment type="similarity">
    <text evidence="2">Belongs to the LARP7 family.</text>
</comment>
<keyword evidence="6" id="KW-0539">Nucleus</keyword>
<keyword evidence="5" id="KW-0804">Transcription</keyword>
<dbReference type="PROSITE" id="PS50961">
    <property type="entry name" value="HTH_LA"/>
    <property type="match status" value="1"/>
</dbReference>
<evidence type="ECO:0000256" key="7">
    <source>
        <dbReference type="PROSITE-ProRule" id="PRU00332"/>
    </source>
</evidence>
<dbReference type="OrthoDB" id="439993at2759"/>
<dbReference type="RefSeq" id="XP_022654651.1">
    <property type="nucleotide sequence ID" value="XM_022798916.1"/>
</dbReference>
<feature type="region of interest" description="Disordered" evidence="8">
    <location>
        <begin position="363"/>
        <end position="426"/>
    </location>
</feature>
<feature type="domain" description="HTH La-type RNA-binding" evidence="10">
    <location>
        <begin position="100"/>
        <end position="196"/>
    </location>
</feature>
<dbReference type="Gene3D" id="3.30.70.330">
    <property type="match status" value="2"/>
</dbReference>
<dbReference type="AlphaFoldDB" id="A0A7M7JQC0"/>
<dbReference type="RefSeq" id="XP_022654650.1">
    <property type="nucleotide sequence ID" value="XM_022798915.1"/>
</dbReference>
<dbReference type="RefSeq" id="XP_022654649.1">
    <property type="nucleotide sequence ID" value="XM_022798914.1"/>
</dbReference>
<dbReference type="SUPFAM" id="SSF54928">
    <property type="entry name" value="RNA-binding domain, RBD"/>
    <property type="match status" value="1"/>
</dbReference>
<evidence type="ECO:0000256" key="8">
    <source>
        <dbReference type="SAM" id="MobiDB-lite"/>
    </source>
</evidence>
<evidence type="ECO:0000256" key="1">
    <source>
        <dbReference type="ARBA" id="ARBA00004123"/>
    </source>
</evidence>
<feature type="region of interest" description="Disordered" evidence="8">
    <location>
        <begin position="1"/>
        <end position="104"/>
    </location>
</feature>
<organism evidence="11 12">
    <name type="scientific">Varroa destructor</name>
    <name type="common">Honeybee mite</name>
    <dbReference type="NCBI Taxonomy" id="109461"/>
    <lineage>
        <taxon>Eukaryota</taxon>
        <taxon>Metazoa</taxon>
        <taxon>Ecdysozoa</taxon>
        <taxon>Arthropoda</taxon>
        <taxon>Chelicerata</taxon>
        <taxon>Arachnida</taxon>
        <taxon>Acari</taxon>
        <taxon>Parasitiformes</taxon>
        <taxon>Mesostigmata</taxon>
        <taxon>Gamasina</taxon>
        <taxon>Dermanyssoidea</taxon>
        <taxon>Varroidae</taxon>
        <taxon>Varroa</taxon>
    </lineage>
</organism>
<feature type="compositionally biased region" description="Basic residues" evidence="8">
    <location>
        <begin position="592"/>
        <end position="601"/>
    </location>
</feature>
<dbReference type="GO" id="GO:0003723">
    <property type="term" value="F:RNA binding"/>
    <property type="evidence" value="ECO:0007669"/>
    <property type="project" value="UniProtKB-UniRule"/>
</dbReference>
<dbReference type="EnsemblMetazoa" id="XM_022798916">
    <property type="protein sequence ID" value="XP_022654651"/>
    <property type="gene ID" value="LOC111247674"/>
</dbReference>
<feature type="domain" description="RRM" evidence="9">
    <location>
        <begin position="205"/>
        <end position="269"/>
    </location>
</feature>
<dbReference type="CTD" id="51574"/>
<evidence type="ECO:0000259" key="10">
    <source>
        <dbReference type="PROSITE" id="PS50961"/>
    </source>
</evidence>
<evidence type="ECO:0008006" key="13">
    <source>
        <dbReference type="Google" id="ProtNLM"/>
    </source>
</evidence>
<reference evidence="11" key="1">
    <citation type="submission" date="2021-01" db="UniProtKB">
        <authorList>
            <consortium name="EnsemblMetazoa"/>
        </authorList>
    </citation>
    <scope>IDENTIFICATION</scope>
</reference>
<dbReference type="InParanoid" id="A0A7M7JQC0"/>
<evidence type="ECO:0000313" key="12">
    <source>
        <dbReference type="Proteomes" id="UP000594260"/>
    </source>
</evidence>
<dbReference type="EnsemblMetazoa" id="XM_022798915">
    <property type="protein sequence ID" value="XP_022654650"/>
    <property type="gene ID" value="LOC111247674"/>
</dbReference>
<dbReference type="Proteomes" id="UP000594260">
    <property type="component" value="Unplaced"/>
</dbReference>
<dbReference type="InterPro" id="IPR014886">
    <property type="entry name" value="La_xRRM"/>
</dbReference>
<evidence type="ECO:0000256" key="5">
    <source>
        <dbReference type="ARBA" id="ARBA00023163"/>
    </source>
</evidence>
<dbReference type="InterPro" id="IPR006630">
    <property type="entry name" value="La_HTH"/>
</dbReference>
<dbReference type="InterPro" id="IPR002344">
    <property type="entry name" value="Lupus_La"/>
</dbReference>
<dbReference type="PANTHER" id="PTHR22792:SF62">
    <property type="entry name" value="LA-RELATED PROTEIN 7"/>
    <property type="match status" value="1"/>
</dbReference>
<protein>
    <recommendedName>
        <fullName evidence="13">La-related protein 7</fullName>
    </recommendedName>
</protein>
<dbReference type="SMART" id="SM00360">
    <property type="entry name" value="RRM"/>
    <property type="match status" value="1"/>
</dbReference>
<feature type="compositionally biased region" description="Basic and acidic residues" evidence="8">
    <location>
        <begin position="374"/>
        <end position="422"/>
    </location>
</feature>
<dbReference type="GO" id="GO:0005634">
    <property type="term" value="C:nucleus"/>
    <property type="evidence" value="ECO:0007669"/>
    <property type="project" value="UniProtKB-SubCell"/>
</dbReference>
<feature type="region of interest" description="Disordered" evidence="8">
    <location>
        <begin position="564"/>
        <end position="601"/>
    </location>
</feature>
<feature type="compositionally biased region" description="Basic and acidic residues" evidence="8">
    <location>
        <begin position="1"/>
        <end position="24"/>
    </location>
</feature>
<feature type="compositionally biased region" description="Basic residues" evidence="8">
    <location>
        <begin position="95"/>
        <end position="104"/>
    </location>
</feature>
<dbReference type="GO" id="GO:1990904">
    <property type="term" value="C:ribonucleoprotein complex"/>
    <property type="evidence" value="ECO:0007669"/>
    <property type="project" value="InterPro"/>
</dbReference>
<dbReference type="InterPro" id="IPR000504">
    <property type="entry name" value="RRM_dom"/>
</dbReference>
<dbReference type="Pfam" id="PF00076">
    <property type="entry name" value="RRM_1"/>
    <property type="match status" value="1"/>
</dbReference>
<keyword evidence="4" id="KW-0805">Transcription regulation</keyword>
<evidence type="ECO:0000256" key="3">
    <source>
        <dbReference type="ARBA" id="ARBA00022884"/>
    </source>
</evidence>
<name>A0A7M7JQC0_VARDE</name>
<dbReference type="GeneID" id="111247674"/>
<evidence type="ECO:0000256" key="2">
    <source>
        <dbReference type="ARBA" id="ARBA00008680"/>
    </source>
</evidence>
<dbReference type="KEGG" id="vde:111247674"/>
<dbReference type="CDD" id="cd07323">
    <property type="entry name" value="LAM"/>
    <property type="match status" value="1"/>
</dbReference>
<dbReference type="GO" id="GO:0006396">
    <property type="term" value="P:RNA processing"/>
    <property type="evidence" value="ECO:0007669"/>
    <property type="project" value="InterPro"/>
</dbReference>
<dbReference type="InterPro" id="IPR035979">
    <property type="entry name" value="RBD_domain_sf"/>
</dbReference>
<dbReference type="SMART" id="SM00715">
    <property type="entry name" value="LA"/>
    <property type="match status" value="1"/>
</dbReference>
<dbReference type="PANTHER" id="PTHR22792">
    <property type="entry name" value="LUPUS LA PROTEIN-RELATED"/>
    <property type="match status" value="1"/>
</dbReference>
<dbReference type="InterPro" id="IPR036388">
    <property type="entry name" value="WH-like_DNA-bd_sf"/>
</dbReference>
<evidence type="ECO:0000313" key="11">
    <source>
        <dbReference type="EnsemblMetazoa" id="XP_022654649"/>
    </source>
</evidence>
<accession>A0A7M7JQC0</accession>
<dbReference type="PROSITE" id="PS50102">
    <property type="entry name" value="RRM"/>
    <property type="match status" value="1"/>
</dbReference>
<keyword evidence="3 7" id="KW-0694">RNA-binding</keyword>
<evidence type="ECO:0000259" key="9">
    <source>
        <dbReference type="PROSITE" id="PS50102"/>
    </source>
</evidence>
<evidence type="ECO:0000256" key="6">
    <source>
        <dbReference type="ARBA" id="ARBA00023242"/>
    </source>
</evidence>
<dbReference type="Gene3D" id="1.10.10.10">
    <property type="entry name" value="Winged helix-like DNA-binding domain superfamily/Winged helix DNA-binding domain"/>
    <property type="match status" value="1"/>
</dbReference>
<dbReference type="Pfam" id="PF08777">
    <property type="entry name" value="RRM_3"/>
    <property type="match status" value="1"/>
</dbReference>
<dbReference type="EnsemblMetazoa" id="XM_022798914">
    <property type="protein sequence ID" value="XP_022654649"/>
    <property type="gene ID" value="LOC111247674"/>
</dbReference>
<feature type="compositionally biased region" description="Basic and acidic residues" evidence="8">
    <location>
        <begin position="37"/>
        <end position="59"/>
    </location>
</feature>
<dbReference type="InterPro" id="IPR012677">
    <property type="entry name" value="Nucleotide-bd_a/b_plait_sf"/>
</dbReference>
<sequence length="630" mass="71262">MKNENEHKKKRRRESDDDNTKLEGRTAAGPSVSPKKSKTEEPQVKRAEDGSPDEKKDVEECLQSAQKDKNEDKDLKCASQDRHQEQPVTSDQPQRKRKRRVRVKKVREDLKQQMEFYFCDANLRKDRFMTELVSKAKDGWVEVSTFLKFNKIKTLLEEKGLEIGEVIKAVNGSELLEVSDDFKSIRRDFVTHPIKTKSQQMVNDCTIYVQGLPQIASVDWLREVFSEFGYVEYVSLPRAPNGRHKGFGFVEFAEVIGAENACKFYNLRGGCSPGSEAECAGTSGSNWSHAGGYGGSFSNNVNNNHTNMSNNGNSQHLAHRANLQVLSKKEWLRYKNKYLKLKKQSAKNAKRYLGIGKNHHSLLSADAHSGPADEAVHEPHQERRSNSEGKRSGDQDGPHVSKRARTVDESDKNSEDDARRTVNGDLAKQPIARKAVAKLHLQSTEVEGALGTVNRRVKGCIVKIKANKGLLKADKALMRVLPGVAYVDMIENDPVAFIRFNSPEEAVAFSISYGNQQSCKDGKTADQPGSTAAEKDAIQNFTIAQCTVLDGQEEESYWQTVEMMQQRKKRSNRTKTKDGANVNSSEKDAPRKNNRRPRGRQRLNEKYKKYINQAERKIEIRMNKRIVFDN</sequence>
<dbReference type="InterPro" id="IPR036390">
    <property type="entry name" value="WH_DNA-bd_sf"/>
</dbReference>
<feature type="compositionally biased region" description="Basic and acidic residues" evidence="8">
    <location>
        <begin position="66"/>
        <end position="85"/>
    </location>
</feature>
<dbReference type="PRINTS" id="PR00302">
    <property type="entry name" value="LUPUSLA"/>
</dbReference>
<evidence type="ECO:0000256" key="4">
    <source>
        <dbReference type="ARBA" id="ARBA00023015"/>
    </source>
</evidence>
<dbReference type="FunCoup" id="A0A7M7JQC0">
    <property type="interactions" value="1426"/>
</dbReference>
<comment type="subcellular location">
    <subcellularLocation>
        <location evidence="1">Nucleus</location>
    </subcellularLocation>
</comment>